<dbReference type="EC" id="1.3.99.-" evidence="14 15"/>
<evidence type="ECO:0000313" key="16">
    <source>
        <dbReference type="EMBL" id="QGW29357.1"/>
    </source>
</evidence>
<comment type="subunit">
    <text evidence="14">Homodimer.</text>
</comment>
<sequence>MYFYIKAIHIIFVVTWFAGLFYLPRLLVYLAEAQQKNELEKTILTDQLLLMTKRLWYGITWPSAILTLIFGGWMWYLYPATPSWLVIKLILVVLLYVYHGSLQAIVSKHAKGLFPYTGQQMRIWNEVPTLLLVSVVMLVVVKENMSLVWGLVGLLALIVLLMSAIKIYKNLRQKK</sequence>
<dbReference type="RefSeq" id="WP_157479709.1">
    <property type="nucleotide sequence ID" value="NZ_CP046566.1"/>
</dbReference>
<evidence type="ECO:0000256" key="14">
    <source>
        <dbReference type="HAMAP-Rule" id="MF_02239"/>
    </source>
</evidence>
<comment type="pathway">
    <text evidence="2 14 15">Porphyrin-containing compound metabolism; protoporphyrin-IX biosynthesis; protoporphyrin-IX from protoporphyrinogen-IX: step 1/1.</text>
</comment>
<evidence type="ECO:0000256" key="3">
    <source>
        <dbReference type="ARBA" id="ARBA00006501"/>
    </source>
</evidence>
<gene>
    <name evidence="16" type="ORF">GLV81_15675</name>
</gene>
<comment type="subcellular location">
    <subcellularLocation>
        <location evidence="1 14">Cell membrane</location>
        <topology evidence="1 14">Multi-pass membrane protein</topology>
    </subcellularLocation>
</comment>
<evidence type="ECO:0000256" key="4">
    <source>
        <dbReference type="ARBA" id="ARBA00017504"/>
    </source>
</evidence>
<keyword evidence="6 14" id="KW-0349">Heme</keyword>
<dbReference type="KEGG" id="fls:GLV81_15675"/>
<dbReference type="UniPathway" id="UPA00251">
    <property type="reaction ID" value="UER00324"/>
</dbReference>
<comment type="cofactor">
    <cofactor evidence="14 15">
        <name>heme b</name>
        <dbReference type="ChEBI" id="CHEBI:60344"/>
    </cofactor>
    <text evidence="14 15">Binds 1 heme b (iron(II)-protoporphyrin IX) group per subunit.</text>
</comment>
<evidence type="ECO:0000256" key="12">
    <source>
        <dbReference type="ARBA" id="ARBA00023136"/>
    </source>
</evidence>
<feature type="transmembrane region" description="Helical" evidence="14">
    <location>
        <begin position="6"/>
        <end position="31"/>
    </location>
</feature>
<comment type="catalytic activity">
    <reaction evidence="13 14 15">
        <text>protoporphyrinogen IX + 3 A = protoporphyrin IX + 3 AH2</text>
        <dbReference type="Rhea" id="RHEA:62000"/>
        <dbReference type="ChEBI" id="CHEBI:13193"/>
        <dbReference type="ChEBI" id="CHEBI:17499"/>
        <dbReference type="ChEBI" id="CHEBI:57306"/>
        <dbReference type="ChEBI" id="CHEBI:57307"/>
    </reaction>
</comment>
<accession>A0A6I6G9N5</accession>
<evidence type="ECO:0000256" key="1">
    <source>
        <dbReference type="ARBA" id="ARBA00004651"/>
    </source>
</evidence>
<dbReference type="InterPro" id="IPR005265">
    <property type="entry name" value="HemJ-like"/>
</dbReference>
<dbReference type="PANTHER" id="PTHR40255">
    <property type="entry name" value="UPF0093 MEMBRANE PROTEIN SLR1790"/>
    <property type="match status" value="1"/>
</dbReference>
<keyword evidence="12 14" id="KW-0472">Membrane</keyword>
<keyword evidence="7 14" id="KW-0812">Transmembrane</keyword>
<keyword evidence="5 14" id="KW-1003">Cell membrane</keyword>
<comment type="similarity">
    <text evidence="3 14 15">Belongs to the HemJ family.</text>
</comment>
<dbReference type="HAMAP" id="MF_02239">
    <property type="entry name" value="HemJ"/>
    <property type="match status" value="1"/>
</dbReference>
<dbReference type="GO" id="GO:0005886">
    <property type="term" value="C:plasma membrane"/>
    <property type="evidence" value="ECO:0007669"/>
    <property type="project" value="UniProtKB-SubCell"/>
</dbReference>
<dbReference type="GO" id="GO:0046872">
    <property type="term" value="F:metal ion binding"/>
    <property type="evidence" value="ECO:0007669"/>
    <property type="project" value="UniProtKB-UniRule"/>
</dbReference>
<reference evidence="16 17" key="1">
    <citation type="submission" date="2019-11" db="EMBL/GenBank/DDBJ databases">
        <authorList>
            <person name="Im W.T."/>
        </authorList>
    </citation>
    <scope>NUCLEOTIDE SEQUENCE [LARGE SCALE GENOMIC DNA]</scope>
    <source>
        <strain evidence="16 17">SB-02</strain>
    </source>
</reference>
<evidence type="ECO:0000256" key="2">
    <source>
        <dbReference type="ARBA" id="ARBA00005073"/>
    </source>
</evidence>
<evidence type="ECO:0000256" key="15">
    <source>
        <dbReference type="PIRNR" id="PIRNR004638"/>
    </source>
</evidence>
<evidence type="ECO:0000256" key="5">
    <source>
        <dbReference type="ARBA" id="ARBA00022475"/>
    </source>
</evidence>
<organism evidence="16 17">
    <name type="scientific">Phnomibacter ginsenosidimutans</name>
    <dbReference type="NCBI Taxonomy" id="2676868"/>
    <lineage>
        <taxon>Bacteria</taxon>
        <taxon>Pseudomonadati</taxon>
        <taxon>Bacteroidota</taxon>
        <taxon>Chitinophagia</taxon>
        <taxon>Chitinophagales</taxon>
        <taxon>Chitinophagaceae</taxon>
        <taxon>Phnomibacter</taxon>
    </lineage>
</organism>
<protein>
    <recommendedName>
        <fullName evidence="4 14">Protoporphyrinogen IX oxidase</fullName>
        <shortName evidence="14">PPO</shortName>
        <ecNumber evidence="14 15">1.3.99.-</ecNumber>
    </recommendedName>
</protein>
<dbReference type="GO" id="GO:0070818">
    <property type="term" value="F:protoporphyrinogen oxidase activity"/>
    <property type="evidence" value="ECO:0007669"/>
    <property type="project" value="UniProtKB-UniRule"/>
</dbReference>
<evidence type="ECO:0000256" key="11">
    <source>
        <dbReference type="ARBA" id="ARBA00023004"/>
    </source>
</evidence>
<comment type="function">
    <text evidence="14 15">Catalyzes the oxidation of protoporphyrinogen IX to protoporphyrin IX.</text>
</comment>
<feature type="transmembrane region" description="Helical" evidence="14">
    <location>
        <begin position="55"/>
        <end position="78"/>
    </location>
</feature>
<keyword evidence="8 14" id="KW-0479">Metal-binding</keyword>
<name>A0A6I6G9N5_9BACT</name>
<evidence type="ECO:0000256" key="7">
    <source>
        <dbReference type="ARBA" id="ARBA00022692"/>
    </source>
</evidence>
<evidence type="ECO:0000256" key="6">
    <source>
        <dbReference type="ARBA" id="ARBA00022617"/>
    </source>
</evidence>
<keyword evidence="11 14" id="KW-0408">Iron</keyword>
<dbReference type="GO" id="GO:0006782">
    <property type="term" value="P:protoporphyrinogen IX biosynthetic process"/>
    <property type="evidence" value="ECO:0007669"/>
    <property type="project" value="UniProtKB-UniRule"/>
</dbReference>
<keyword evidence="10 14" id="KW-0560">Oxidoreductase</keyword>
<feature type="transmembrane region" description="Helical" evidence="14">
    <location>
        <begin position="147"/>
        <end position="168"/>
    </location>
</feature>
<evidence type="ECO:0000256" key="13">
    <source>
        <dbReference type="ARBA" id="ARBA00048390"/>
    </source>
</evidence>
<evidence type="ECO:0000256" key="10">
    <source>
        <dbReference type="ARBA" id="ARBA00023002"/>
    </source>
</evidence>
<feature type="transmembrane region" description="Helical" evidence="14">
    <location>
        <begin position="84"/>
        <end position="102"/>
    </location>
</feature>
<dbReference type="PANTHER" id="PTHR40255:SF1">
    <property type="entry name" value="PROTOPORPHYRINOGEN IX OXIDASE"/>
    <property type="match status" value="1"/>
</dbReference>
<dbReference type="Proteomes" id="UP000426027">
    <property type="component" value="Chromosome"/>
</dbReference>
<evidence type="ECO:0000313" key="17">
    <source>
        <dbReference type="Proteomes" id="UP000426027"/>
    </source>
</evidence>
<proteinExistence type="inferred from homology"/>
<evidence type="ECO:0000256" key="8">
    <source>
        <dbReference type="ARBA" id="ARBA00022723"/>
    </source>
</evidence>
<feature type="binding site" description="axial binding residue" evidence="14">
    <location>
        <position position="9"/>
    </location>
    <ligand>
        <name>heme</name>
        <dbReference type="ChEBI" id="CHEBI:30413"/>
    </ligand>
    <ligandPart>
        <name>Fe</name>
        <dbReference type="ChEBI" id="CHEBI:18248"/>
    </ligandPart>
</feature>
<dbReference type="EMBL" id="CP046566">
    <property type="protein sequence ID" value="QGW29357.1"/>
    <property type="molecule type" value="Genomic_DNA"/>
</dbReference>
<dbReference type="Pfam" id="PF03653">
    <property type="entry name" value="UPF0093"/>
    <property type="match status" value="1"/>
</dbReference>
<dbReference type="PIRSF" id="PIRSF004638">
    <property type="entry name" value="UCP004638"/>
    <property type="match status" value="1"/>
</dbReference>
<dbReference type="AlphaFoldDB" id="A0A6I6G9N5"/>
<keyword evidence="9 14" id="KW-1133">Transmembrane helix</keyword>
<keyword evidence="17" id="KW-1185">Reference proteome</keyword>
<feature type="binding site" description="axial binding residue" evidence="14">
    <location>
        <position position="88"/>
    </location>
    <ligand>
        <name>heme</name>
        <dbReference type="ChEBI" id="CHEBI:30413"/>
    </ligand>
    <ligandPart>
        <name>Fe</name>
        <dbReference type="ChEBI" id="CHEBI:18248"/>
    </ligandPart>
</feature>
<evidence type="ECO:0000256" key="9">
    <source>
        <dbReference type="ARBA" id="ARBA00022989"/>
    </source>
</evidence>